<sequence length="134" mass="16067">MIKQYLKIVRMSILNIQFEYKLLKQNLKHNDNTVNIELLVKFYNKAIKQLERFINSLLDIYNNILNWNIKYVCFGEIRLDNYNFPRTAELIVVIRMLKHNVIDLFVKSIYIANMYPKVDSVEIIEKKIIDGIKI</sequence>
<evidence type="ECO:0000313" key="1">
    <source>
        <dbReference type="EMBL" id="ARF08871.1"/>
    </source>
</evidence>
<reference evidence="1" key="1">
    <citation type="journal article" date="2017" name="Science">
        <title>Giant viruses with an expanded complement of translation system components.</title>
        <authorList>
            <person name="Schulz F."/>
            <person name="Yutin N."/>
            <person name="Ivanova N.N."/>
            <person name="Ortega D.R."/>
            <person name="Lee T.K."/>
            <person name="Vierheilig J."/>
            <person name="Daims H."/>
            <person name="Horn M."/>
            <person name="Wagner M."/>
            <person name="Jensen G.J."/>
            <person name="Kyrpides N.C."/>
            <person name="Koonin E.V."/>
            <person name="Woyke T."/>
        </authorList>
    </citation>
    <scope>NUCLEOTIDE SEQUENCE</scope>
    <source>
        <strain evidence="1">CTV1</strain>
    </source>
</reference>
<name>A0A1V0SB07_9VIRU</name>
<organism evidence="1">
    <name type="scientific">Catovirus CTV1</name>
    <dbReference type="NCBI Taxonomy" id="1977631"/>
    <lineage>
        <taxon>Viruses</taxon>
        <taxon>Varidnaviria</taxon>
        <taxon>Bamfordvirae</taxon>
        <taxon>Nucleocytoviricota</taxon>
        <taxon>Megaviricetes</taxon>
        <taxon>Imitervirales</taxon>
        <taxon>Mimiviridae</taxon>
        <taxon>Klosneuvirinae</taxon>
        <taxon>Catovirus</taxon>
    </lineage>
</organism>
<protein>
    <submittedName>
        <fullName evidence="1">Uncharacterized protein</fullName>
    </submittedName>
</protein>
<gene>
    <name evidence="1" type="ORF">Catovirus_1_921</name>
</gene>
<accession>A0A1V0SB07</accession>
<dbReference type="EMBL" id="KY684083">
    <property type="protein sequence ID" value="ARF08871.1"/>
    <property type="molecule type" value="Genomic_DNA"/>
</dbReference>
<proteinExistence type="predicted"/>